<dbReference type="InterPro" id="IPR001789">
    <property type="entry name" value="Sig_transdc_resp-reg_receiver"/>
</dbReference>
<evidence type="ECO:0000256" key="1">
    <source>
        <dbReference type="ARBA" id="ARBA00018672"/>
    </source>
</evidence>
<dbReference type="SUPFAM" id="SSF52172">
    <property type="entry name" value="CheY-like"/>
    <property type="match status" value="1"/>
</dbReference>
<dbReference type="Proteomes" id="UP000199584">
    <property type="component" value="Unassembled WGS sequence"/>
</dbReference>
<dbReference type="STRING" id="39060.SAMN05660706_104106"/>
<gene>
    <name evidence="5" type="ORF">SAMN05660706_104106</name>
</gene>
<sequence>MPGKNTAMLIEDDELLQAVISVGLEAEGFYVIMASNAEEAEKFLLEIKPDLIVLDRALSDINSIREHCRKIFKRWEIPIIAIGGAENVNLEKPLDDKIAKTYDFNGDKSGLDDLMNRVRFAI</sequence>
<keyword evidence="3" id="KW-0597">Phosphoprotein</keyword>
<dbReference type="GO" id="GO:0000160">
    <property type="term" value="P:phosphorelay signal transduction system"/>
    <property type="evidence" value="ECO:0007669"/>
    <property type="project" value="InterPro"/>
</dbReference>
<feature type="domain" description="Response regulatory" evidence="4">
    <location>
        <begin position="6"/>
        <end position="115"/>
    </location>
</feature>
<dbReference type="AlphaFoldDB" id="A0A1I6D1W6"/>
<reference evidence="6" key="1">
    <citation type="submission" date="2016-10" db="EMBL/GenBank/DDBJ databases">
        <authorList>
            <person name="Varghese N."/>
            <person name="Submissions S."/>
        </authorList>
    </citation>
    <scope>NUCLEOTIDE SEQUENCE [LARGE SCALE GENOMIC DNA]</scope>
    <source>
        <strain evidence="6">DSM 3669</strain>
    </source>
</reference>
<accession>A0A1I6D1W6</accession>
<dbReference type="RefSeq" id="WP_092482105.1">
    <property type="nucleotide sequence ID" value="NZ_FOYM01000004.1"/>
</dbReference>
<evidence type="ECO:0000313" key="6">
    <source>
        <dbReference type="Proteomes" id="UP000199584"/>
    </source>
</evidence>
<name>A0A1I6D1W6_9FIRM</name>
<feature type="modified residue" description="4-aspartylphosphate" evidence="3">
    <location>
        <position position="55"/>
    </location>
</feature>
<organism evidence="5 6">
    <name type="scientific">Desulfoscipio geothermicus DSM 3669</name>
    <dbReference type="NCBI Taxonomy" id="1121426"/>
    <lineage>
        <taxon>Bacteria</taxon>
        <taxon>Bacillati</taxon>
        <taxon>Bacillota</taxon>
        <taxon>Clostridia</taxon>
        <taxon>Eubacteriales</taxon>
        <taxon>Desulfallaceae</taxon>
        <taxon>Desulfoscipio</taxon>
    </lineage>
</organism>
<protein>
    <recommendedName>
        <fullName evidence="1">Stage 0 sporulation protein A homolog</fullName>
    </recommendedName>
</protein>
<dbReference type="Pfam" id="PF00072">
    <property type="entry name" value="Response_reg"/>
    <property type="match status" value="1"/>
</dbReference>
<dbReference type="PROSITE" id="PS50110">
    <property type="entry name" value="RESPONSE_REGULATORY"/>
    <property type="match status" value="1"/>
</dbReference>
<evidence type="ECO:0000259" key="4">
    <source>
        <dbReference type="PROSITE" id="PS50110"/>
    </source>
</evidence>
<dbReference type="OrthoDB" id="582170at2"/>
<dbReference type="EMBL" id="FOYM01000004">
    <property type="protein sequence ID" value="SFQ99465.1"/>
    <property type="molecule type" value="Genomic_DNA"/>
</dbReference>
<comment type="function">
    <text evidence="2">May play the central regulatory role in sporulation. It may be an element of the effector pathway responsible for the activation of sporulation genes in response to nutritional stress. Spo0A may act in concert with spo0H (a sigma factor) to control the expression of some genes that are critical to the sporulation process.</text>
</comment>
<evidence type="ECO:0000256" key="3">
    <source>
        <dbReference type="PROSITE-ProRule" id="PRU00169"/>
    </source>
</evidence>
<dbReference type="Gene3D" id="3.40.50.2300">
    <property type="match status" value="1"/>
</dbReference>
<evidence type="ECO:0000256" key="2">
    <source>
        <dbReference type="ARBA" id="ARBA00024867"/>
    </source>
</evidence>
<proteinExistence type="predicted"/>
<dbReference type="InterPro" id="IPR011006">
    <property type="entry name" value="CheY-like_superfamily"/>
</dbReference>
<keyword evidence="6" id="KW-1185">Reference proteome</keyword>
<evidence type="ECO:0000313" key="5">
    <source>
        <dbReference type="EMBL" id="SFQ99465.1"/>
    </source>
</evidence>